<feature type="signal peptide" evidence="6">
    <location>
        <begin position="1"/>
        <end position="17"/>
    </location>
</feature>
<evidence type="ECO:0000313" key="8">
    <source>
        <dbReference type="EMBL" id="KAK5650161.1"/>
    </source>
</evidence>
<accession>A0AAN7VU84</accession>
<dbReference type="Pfam" id="PF01223">
    <property type="entry name" value="Endonuclease_NS"/>
    <property type="match status" value="1"/>
</dbReference>
<evidence type="ECO:0000259" key="7">
    <source>
        <dbReference type="SMART" id="SM00892"/>
    </source>
</evidence>
<evidence type="ECO:0000256" key="2">
    <source>
        <dbReference type="ARBA" id="ARBA00022722"/>
    </source>
</evidence>
<dbReference type="SMART" id="SM00892">
    <property type="entry name" value="Endonuclease_NS"/>
    <property type="match status" value="1"/>
</dbReference>
<organism evidence="8 9">
    <name type="scientific">Pyrocoelia pectoralis</name>
    <dbReference type="NCBI Taxonomy" id="417401"/>
    <lineage>
        <taxon>Eukaryota</taxon>
        <taxon>Metazoa</taxon>
        <taxon>Ecdysozoa</taxon>
        <taxon>Arthropoda</taxon>
        <taxon>Hexapoda</taxon>
        <taxon>Insecta</taxon>
        <taxon>Pterygota</taxon>
        <taxon>Neoptera</taxon>
        <taxon>Endopterygota</taxon>
        <taxon>Coleoptera</taxon>
        <taxon>Polyphaga</taxon>
        <taxon>Elateriformia</taxon>
        <taxon>Elateroidea</taxon>
        <taxon>Lampyridae</taxon>
        <taxon>Lampyrinae</taxon>
        <taxon>Pyrocoelia</taxon>
    </lineage>
</organism>
<dbReference type="SUPFAM" id="SSF54060">
    <property type="entry name" value="His-Me finger endonucleases"/>
    <property type="match status" value="1"/>
</dbReference>
<evidence type="ECO:0000256" key="4">
    <source>
        <dbReference type="PIRSR" id="PIRSR640255-1"/>
    </source>
</evidence>
<feature type="active site" description="Proton acceptor" evidence="4">
    <location>
        <position position="230"/>
    </location>
</feature>
<keyword evidence="6" id="KW-0732">Signal</keyword>
<evidence type="ECO:0000256" key="3">
    <source>
        <dbReference type="ARBA" id="ARBA00022759"/>
    </source>
</evidence>
<evidence type="ECO:0000313" key="9">
    <source>
        <dbReference type="Proteomes" id="UP001329430"/>
    </source>
</evidence>
<dbReference type="AlphaFoldDB" id="A0AAN7VU84"/>
<dbReference type="InterPro" id="IPR001604">
    <property type="entry name" value="Endo_G_ENPP1-like_dom"/>
</dbReference>
<dbReference type="PANTHER" id="PTHR13966:SF17">
    <property type="entry name" value="ENDONUCLEASE-RELATED"/>
    <property type="match status" value="1"/>
</dbReference>
<keyword evidence="5" id="KW-0479">Metal-binding</keyword>
<dbReference type="FunFam" id="3.40.570.10:FF:000007">
    <property type="entry name" value="Alkaline nuclease"/>
    <property type="match status" value="1"/>
</dbReference>
<comment type="similarity">
    <text evidence="1">Belongs to the DNA/RNA non-specific endonuclease family.</text>
</comment>
<dbReference type="GO" id="GO:0004521">
    <property type="term" value="F:RNA endonuclease activity"/>
    <property type="evidence" value="ECO:0007669"/>
    <property type="project" value="TreeGrafter"/>
</dbReference>
<keyword evidence="9" id="KW-1185">Reference proteome</keyword>
<evidence type="ECO:0000256" key="5">
    <source>
        <dbReference type="PIRSR" id="PIRSR640255-2"/>
    </source>
</evidence>
<feature type="domain" description="DNA/RNA non-specific endonuclease/pyrophosphatase/phosphodiesterase" evidence="7">
    <location>
        <begin position="144"/>
        <end position="381"/>
    </location>
</feature>
<sequence>MLLTLISFITCTSLCQAATPVRRQGCSISLPKNDDLLQPVLLTNSSSVYNFSIPTGKNLSFAASEPLSLLCSPFGNHIEGTHTNLTSISCSSGETFLSNSKYIDFRNINCKSYVKASVLVTRRRCGQNLGNIINIGFQVTKGQFLTLITTCFDAEGGNALYANHTVYGQAFPAFSHQSFRPPFSEQGVPYDLRPNERYKQTNQKKMLQYLLGLSSVSHYYPAGQFLSRGHLAADADFPYAPLQFATYFYVNVCPQWQSINAGNWLTIESMVRKAAGRKKEPLQIFTGTHDILNLPDRNEYPTEIYLDELERIPVPKYLWKIVYNERTREGIAFVAINNPFLDEVYDSDILCTDICDEYNWGHANFGNIKKGYVFCCNVLELKEVVPTIPYISLRGILKA</sequence>
<comment type="caution">
    <text evidence="8">The sequence shown here is derived from an EMBL/GenBank/DDBJ whole genome shotgun (WGS) entry which is preliminary data.</text>
</comment>
<dbReference type="GO" id="GO:0000014">
    <property type="term" value="F:single-stranded DNA endodeoxyribonuclease activity"/>
    <property type="evidence" value="ECO:0007669"/>
    <property type="project" value="TreeGrafter"/>
</dbReference>
<keyword evidence="2" id="KW-0540">Nuclease</keyword>
<evidence type="ECO:0000256" key="1">
    <source>
        <dbReference type="ARBA" id="ARBA00010052"/>
    </source>
</evidence>
<dbReference type="InterPro" id="IPR044929">
    <property type="entry name" value="DNA/RNA_non-sp_Endonuclease_sf"/>
</dbReference>
<dbReference type="GO" id="GO:0005743">
    <property type="term" value="C:mitochondrial inner membrane"/>
    <property type="evidence" value="ECO:0007669"/>
    <property type="project" value="TreeGrafter"/>
</dbReference>
<dbReference type="Proteomes" id="UP001329430">
    <property type="component" value="Chromosome 1"/>
</dbReference>
<dbReference type="EMBL" id="JAVRBK010000001">
    <property type="protein sequence ID" value="KAK5650161.1"/>
    <property type="molecule type" value="Genomic_DNA"/>
</dbReference>
<evidence type="ECO:0000256" key="6">
    <source>
        <dbReference type="SAM" id="SignalP"/>
    </source>
</evidence>
<keyword evidence="3" id="KW-0378">Hydrolase</keyword>
<dbReference type="GO" id="GO:0005634">
    <property type="term" value="C:nucleus"/>
    <property type="evidence" value="ECO:0007669"/>
    <property type="project" value="TreeGrafter"/>
</dbReference>
<feature type="chain" id="PRO_5042951309" description="DNA/RNA non-specific endonuclease/pyrophosphatase/phosphodiesterase domain-containing protein" evidence="6">
    <location>
        <begin position="18"/>
        <end position="399"/>
    </location>
</feature>
<dbReference type="Gene3D" id="3.40.570.10">
    <property type="entry name" value="Extracellular Endonuclease, subunit A"/>
    <property type="match status" value="1"/>
</dbReference>
<dbReference type="PANTHER" id="PTHR13966">
    <property type="entry name" value="ENDONUCLEASE RELATED"/>
    <property type="match status" value="1"/>
</dbReference>
<protein>
    <recommendedName>
        <fullName evidence="7">DNA/RNA non-specific endonuclease/pyrophosphatase/phosphodiesterase domain-containing protein</fullName>
    </recommendedName>
</protein>
<feature type="binding site" evidence="5">
    <location>
        <position position="260"/>
    </location>
    <ligand>
        <name>Mg(2+)</name>
        <dbReference type="ChEBI" id="CHEBI:18420"/>
        <note>catalytic</note>
    </ligand>
</feature>
<dbReference type="GO" id="GO:0046872">
    <property type="term" value="F:metal ion binding"/>
    <property type="evidence" value="ECO:0007669"/>
    <property type="project" value="UniProtKB-KW"/>
</dbReference>
<dbReference type="InterPro" id="IPR040255">
    <property type="entry name" value="Non-specific_endonuclease"/>
</dbReference>
<reference evidence="8 9" key="1">
    <citation type="journal article" date="2024" name="Insects">
        <title>An Improved Chromosome-Level Genome Assembly of the Firefly Pyrocoelia pectoralis.</title>
        <authorList>
            <person name="Fu X."/>
            <person name="Meyer-Rochow V.B."/>
            <person name="Ballantyne L."/>
            <person name="Zhu X."/>
        </authorList>
    </citation>
    <scope>NUCLEOTIDE SEQUENCE [LARGE SCALE GENOMIC DNA]</scope>
    <source>
        <strain evidence="8">XCY_ONT2</strain>
    </source>
</reference>
<name>A0AAN7VU84_9COLE</name>
<gene>
    <name evidence="8" type="ORF">RI129_001190</name>
</gene>
<dbReference type="InterPro" id="IPR044925">
    <property type="entry name" value="His-Me_finger_sf"/>
</dbReference>
<dbReference type="GO" id="GO:0003676">
    <property type="term" value="F:nucleic acid binding"/>
    <property type="evidence" value="ECO:0007669"/>
    <property type="project" value="InterPro"/>
</dbReference>
<dbReference type="GO" id="GO:0006309">
    <property type="term" value="P:apoptotic DNA fragmentation"/>
    <property type="evidence" value="ECO:0007669"/>
    <property type="project" value="TreeGrafter"/>
</dbReference>
<proteinExistence type="inferred from homology"/>
<keyword evidence="3" id="KW-0255">Endonuclease</keyword>